<feature type="transmembrane region" description="Helical" evidence="2">
    <location>
        <begin position="493"/>
        <end position="510"/>
    </location>
</feature>
<name>A0A9X3EAA4_9GAMM</name>
<keyword evidence="2" id="KW-1133">Transmembrane helix</keyword>
<feature type="compositionally biased region" description="Polar residues" evidence="1">
    <location>
        <begin position="231"/>
        <end position="243"/>
    </location>
</feature>
<feature type="transmembrane region" description="Helical" evidence="2">
    <location>
        <begin position="12"/>
        <end position="36"/>
    </location>
</feature>
<feature type="region of interest" description="Disordered" evidence="1">
    <location>
        <begin position="221"/>
        <end position="299"/>
    </location>
</feature>
<dbReference type="RefSeq" id="WP_283172057.1">
    <property type="nucleotide sequence ID" value="NZ_JAPNOA010000006.1"/>
</dbReference>
<gene>
    <name evidence="3" type="ORF">OUO13_01370</name>
</gene>
<dbReference type="EMBL" id="JAPNOA010000006">
    <property type="protein sequence ID" value="MCY0963837.1"/>
    <property type="molecule type" value="Genomic_DNA"/>
</dbReference>
<feature type="compositionally biased region" description="Basic and acidic residues" evidence="1">
    <location>
        <begin position="244"/>
        <end position="259"/>
    </location>
</feature>
<dbReference type="AlphaFoldDB" id="A0A9X3EAA4"/>
<keyword evidence="4" id="KW-1185">Reference proteome</keyword>
<dbReference type="PANTHER" id="PTHR34219">
    <property type="entry name" value="IRON-REGULATED INNER MEMBRANE PROTEIN-RELATED"/>
    <property type="match status" value="1"/>
</dbReference>
<dbReference type="Pfam" id="PF03929">
    <property type="entry name" value="PepSY_TM"/>
    <property type="match status" value="1"/>
</dbReference>
<feature type="transmembrane region" description="Helical" evidence="2">
    <location>
        <begin position="141"/>
        <end position="162"/>
    </location>
</feature>
<evidence type="ECO:0000256" key="1">
    <source>
        <dbReference type="SAM" id="MobiDB-lite"/>
    </source>
</evidence>
<sequence length="582" mass="64996">MKETLRQSMTWLHTWSSLIVIWLLFAVFVTGTLSFFRTEITHWMQPEGHGASQPQQAATTAIQRLQQLAPDASRWDIQLPGERSRLTGLSWSNPGEVMERRRGPMLSIDPATGETLDLRETAGGNFLYRFHFELYGIPRELGRILVGIASMLMLVALVSGVIMHRKIFTDFFSFRPGKKTASWIDAHVIGGVLALPFHLMITFSGLILLASTLLFWNGGDQRNGPPPAGPQTASHGPNTTPERPSSRGEPRDEQVERGARPQWNNERPDHEGARSEHPHPLREKNPSARHTHITPTGDQPAVDINAMIRQAQTLWDAPVNAITVEQPNQTDARWQLSTGSREGLTSGRNGRQLIFDNQGQLLENRAEPEATGALAATYSVLRVLHEARFADTTVRWLLFVSGILGSLMVATGAILWVVKRSRQQLGQLGYELVSTLNLAAIAGLLIAIAGYFWANRLLPAVLENRESWEIRVFFGIWLLSLLHALFQHQRQGWVLQLSVGAALFGLIPLLDPLTSRTGLWFALQQGDWIRLLFDLVCLLMALVLLVAVVYLRKVSAPRRPTPEPANVRARPIQEVKPQEITP</sequence>
<protein>
    <submittedName>
        <fullName evidence="3">PepSY-associated TM helix domain-containing protein</fullName>
    </submittedName>
</protein>
<accession>A0A9X3EAA4</accession>
<dbReference type="PANTHER" id="PTHR34219:SF4">
    <property type="entry name" value="PEPSY DOMAIN-CONTAINING PROTEIN"/>
    <property type="match status" value="1"/>
</dbReference>
<organism evidence="3 4">
    <name type="scientific">Parathalassolituus penaei</name>
    <dbReference type="NCBI Taxonomy" id="2997323"/>
    <lineage>
        <taxon>Bacteria</taxon>
        <taxon>Pseudomonadati</taxon>
        <taxon>Pseudomonadota</taxon>
        <taxon>Gammaproteobacteria</taxon>
        <taxon>Oceanospirillales</taxon>
        <taxon>Oceanospirillaceae</taxon>
        <taxon>Parathalassolituus</taxon>
    </lineage>
</organism>
<feature type="transmembrane region" description="Helical" evidence="2">
    <location>
        <begin position="183"/>
        <end position="216"/>
    </location>
</feature>
<feature type="compositionally biased region" description="Basic and acidic residues" evidence="1">
    <location>
        <begin position="571"/>
        <end position="582"/>
    </location>
</feature>
<keyword evidence="2" id="KW-0812">Transmembrane</keyword>
<feature type="transmembrane region" description="Helical" evidence="2">
    <location>
        <begin position="468"/>
        <end position="486"/>
    </location>
</feature>
<feature type="transmembrane region" description="Helical" evidence="2">
    <location>
        <begin position="430"/>
        <end position="453"/>
    </location>
</feature>
<dbReference type="Proteomes" id="UP001150830">
    <property type="component" value="Unassembled WGS sequence"/>
</dbReference>
<comment type="caution">
    <text evidence="3">The sequence shown here is derived from an EMBL/GenBank/DDBJ whole genome shotgun (WGS) entry which is preliminary data.</text>
</comment>
<feature type="transmembrane region" description="Helical" evidence="2">
    <location>
        <begin position="396"/>
        <end position="418"/>
    </location>
</feature>
<feature type="region of interest" description="Disordered" evidence="1">
    <location>
        <begin position="558"/>
        <end position="582"/>
    </location>
</feature>
<proteinExistence type="predicted"/>
<dbReference type="InterPro" id="IPR005625">
    <property type="entry name" value="PepSY-ass_TM"/>
</dbReference>
<keyword evidence="2" id="KW-0472">Membrane</keyword>
<evidence type="ECO:0000256" key="2">
    <source>
        <dbReference type="SAM" id="Phobius"/>
    </source>
</evidence>
<evidence type="ECO:0000313" key="4">
    <source>
        <dbReference type="Proteomes" id="UP001150830"/>
    </source>
</evidence>
<feature type="compositionally biased region" description="Basic and acidic residues" evidence="1">
    <location>
        <begin position="266"/>
        <end position="286"/>
    </location>
</feature>
<feature type="transmembrane region" description="Helical" evidence="2">
    <location>
        <begin position="530"/>
        <end position="551"/>
    </location>
</feature>
<reference evidence="3" key="1">
    <citation type="submission" date="2022-11" db="EMBL/GenBank/DDBJ databases">
        <title>Parathalassolutuus dongxingensis gen. nov., sp. nov., a novel member of family Oceanospirillaceae isolated from a coastal shrimp pond in Guangxi, China.</title>
        <authorList>
            <person name="Chen H."/>
        </authorList>
    </citation>
    <scope>NUCLEOTIDE SEQUENCE</scope>
    <source>
        <strain evidence="3">G-43</strain>
    </source>
</reference>
<evidence type="ECO:0000313" key="3">
    <source>
        <dbReference type="EMBL" id="MCY0963837.1"/>
    </source>
</evidence>